<evidence type="ECO:0000313" key="2">
    <source>
        <dbReference type="Proteomes" id="UP000039021"/>
    </source>
</evidence>
<gene>
    <name evidence="1" type="ORF">ERS007739_00196</name>
</gene>
<dbReference type="EMBL" id="CSBK01000047">
    <property type="protein sequence ID" value="COW84800.1"/>
    <property type="molecule type" value="Genomic_DNA"/>
</dbReference>
<proteinExistence type="predicted"/>
<name>A0A916PFX0_MYCTX</name>
<evidence type="ECO:0000313" key="1">
    <source>
        <dbReference type="EMBL" id="COW84800.1"/>
    </source>
</evidence>
<accession>A0A916PFX0</accession>
<dbReference type="Proteomes" id="UP000039021">
    <property type="component" value="Unassembled WGS sequence"/>
</dbReference>
<reference evidence="2" key="1">
    <citation type="submission" date="2015-03" db="EMBL/GenBank/DDBJ databases">
        <authorList>
            <consortium name="Pathogen Informatics"/>
        </authorList>
    </citation>
    <scope>NUCLEOTIDE SEQUENCE [LARGE SCALE GENOMIC DNA]</scope>
    <source>
        <strain evidence="2">N09902308</strain>
    </source>
</reference>
<sequence>MQNTTVRPWARLRCAISCSNTRASVVTGIGTSWTW</sequence>
<protein>
    <submittedName>
        <fullName evidence="1">Uncharacterized protein</fullName>
    </submittedName>
</protein>
<organism evidence="1 2">
    <name type="scientific">Mycobacterium tuberculosis</name>
    <dbReference type="NCBI Taxonomy" id="1773"/>
    <lineage>
        <taxon>Bacteria</taxon>
        <taxon>Bacillati</taxon>
        <taxon>Actinomycetota</taxon>
        <taxon>Actinomycetes</taxon>
        <taxon>Mycobacteriales</taxon>
        <taxon>Mycobacteriaceae</taxon>
        <taxon>Mycobacterium</taxon>
        <taxon>Mycobacterium tuberculosis complex</taxon>
    </lineage>
</organism>
<comment type="caution">
    <text evidence="1">The sequence shown here is derived from an EMBL/GenBank/DDBJ whole genome shotgun (WGS) entry which is preliminary data.</text>
</comment>
<dbReference type="AlphaFoldDB" id="A0A916PFX0"/>